<dbReference type="AlphaFoldDB" id="A0A2P5C0G8"/>
<keyword evidence="1 2" id="KW-0175">Coiled coil</keyword>
<keyword evidence="4" id="KW-1133">Transmembrane helix</keyword>
<keyword evidence="6" id="KW-1185">Reference proteome</keyword>
<keyword evidence="4" id="KW-0472">Membrane</keyword>
<dbReference type="Proteomes" id="UP000237105">
    <property type="component" value="Unassembled WGS sequence"/>
</dbReference>
<dbReference type="PANTHER" id="PTHR31342:SF4">
    <property type="entry name" value="ACTIN BINDING PROTEIN FAMILY"/>
    <property type="match status" value="1"/>
</dbReference>
<organism evidence="5 6">
    <name type="scientific">Parasponia andersonii</name>
    <name type="common">Sponia andersonii</name>
    <dbReference type="NCBI Taxonomy" id="3476"/>
    <lineage>
        <taxon>Eukaryota</taxon>
        <taxon>Viridiplantae</taxon>
        <taxon>Streptophyta</taxon>
        <taxon>Embryophyta</taxon>
        <taxon>Tracheophyta</taxon>
        <taxon>Spermatophyta</taxon>
        <taxon>Magnoliopsida</taxon>
        <taxon>eudicotyledons</taxon>
        <taxon>Gunneridae</taxon>
        <taxon>Pentapetalae</taxon>
        <taxon>rosids</taxon>
        <taxon>fabids</taxon>
        <taxon>Rosales</taxon>
        <taxon>Cannabaceae</taxon>
        <taxon>Parasponia</taxon>
    </lineage>
</organism>
<evidence type="ECO:0000256" key="2">
    <source>
        <dbReference type="SAM" id="Coils"/>
    </source>
</evidence>
<evidence type="ECO:0000256" key="3">
    <source>
        <dbReference type="SAM" id="MobiDB-lite"/>
    </source>
</evidence>
<feature type="coiled-coil region" evidence="2">
    <location>
        <begin position="168"/>
        <end position="330"/>
    </location>
</feature>
<dbReference type="OrthoDB" id="1870283at2759"/>
<reference evidence="6" key="1">
    <citation type="submission" date="2016-06" db="EMBL/GenBank/DDBJ databases">
        <title>Parallel loss of symbiosis genes in relatives of nitrogen-fixing non-legume Parasponia.</title>
        <authorList>
            <person name="Van Velzen R."/>
            <person name="Holmer R."/>
            <person name="Bu F."/>
            <person name="Rutten L."/>
            <person name="Van Zeijl A."/>
            <person name="Liu W."/>
            <person name="Santuari L."/>
            <person name="Cao Q."/>
            <person name="Sharma T."/>
            <person name="Shen D."/>
            <person name="Roswanjaya Y."/>
            <person name="Wardhani T."/>
            <person name="Kalhor M.S."/>
            <person name="Jansen J."/>
            <person name="Van den Hoogen J."/>
            <person name="Gungor B."/>
            <person name="Hartog M."/>
            <person name="Hontelez J."/>
            <person name="Verver J."/>
            <person name="Yang W.-C."/>
            <person name="Schijlen E."/>
            <person name="Repin R."/>
            <person name="Schilthuizen M."/>
            <person name="Schranz E."/>
            <person name="Heidstra R."/>
            <person name="Miyata K."/>
            <person name="Fedorova E."/>
            <person name="Kohlen W."/>
            <person name="Bisseling T."/>
            <person name="Smit S."/>
            <person name="Geurts R."/>
        </authorList>
    </citation>
    <scope>NUCLEOTIDE SEQUENCE [LARGE SCALE GENOMIC DNA]</scope>
    <source>
        <strain evidence="6">cv. WU1-14</strain>
    </source>
</reference>
<dbReference type="PANTHER" id="PTHR31342">
    <property type="entry name" value="PROTEIN CHUP1, CHLOROPLASTIC"/>
    <property type="match status" value="1"/>
</dbReference>
<name>A0A2P5C0G8_PARAD</name>
<dbReference type="InterPro" id="IPR040265">
    <property type="entry name" value="CHUP1/IPGA1-like"/>
</dbReference>
<comment type="caution">
    <text evidence="5">The sequence shown here is derived from an EMBL/GenBank/DDBJ whole genome shotgun (WGS) entry which is preliminary data.</text>
</comment>
<gene>
    <name evidence="5" type="ORF">PanWU01x14_194540</name>
</gene>
<feature type="compositionally biased region" description="Basic and acidic residues" evidence="3">
    <location>
        <begin position="58"/>
        <end position="67"/>
    </location>
</feature>
<dbReference type="GO" id="GO:0072699">
    <property type="term" value="P:protein localization to cortical microtubule cytoskeleton"/>
    <property type="evidence" value="ECO:0007669"/>
    <property type="project" value="TreeGrafter"/>
</dbReference>
<dbReference type="GO" id="GO:0055028">
    <property type="term" value="C:cortical microtubule"/>
    <property type="evidence" value="ECO:0007669"/>
    <property type="project" value="TreeGrafter"/>
</dbReference>
<dbReference type="EMBL" id="JXTB01000194">
    <property type="protein sequence ID" value="PON54495.1"/>
    <property type="molecule type" value="Genomic_DNA"/>
</dbReference>
<evidence type="ECO:0000313" key="5">
    <source>
        <dbReference type="EMBL" id="PON54495.1"/>
    </source>
</evidence>
<feature type="coiled-coil region" evidence="2">
    <location>
        <begin position="354"/>
        <end position="381"/>
    </location>
</feature>
<evidence type="ECO:0000256" key="1">
    <source>
        <dbReference type="ARBA" id="ARBA00023054"/>
    </source>
</evidence>
<protein>
    <submittedName>
        <fullName evidence="5">Actin binding protein family</fullName>
    </submittedName>
</protein>
<feature type="region of interest" description="Disordered" evidence="3">
    <location>
        <begin position="35"/>
        <end position="67"/>
    </location>
</feature>
<accession>A0A2P5C0G8</accession>
<evidence type="ECO:0000313" key="6">
    <source>
        <dbReference type="Proteomes" id="UP000237105"/>
    </source>
</evidence>
<keyword evidence="4" id="KW-0812">Transmembrane</keyword>
<dbReference type="STRING" id="3476.A0A2P5C0G8"/>
<proteinExistence type="predicted"/>
<sequence>MKMKVKSDMKPLILKLGMALALSFAGFLYSRLKTRRTKPSLPPPPSPRSSDYGNEIDSGTRRDELYARRTRPSSYGLVSVASEKYEESFIQKFNGDNSIAEFSPSSRIKFSQSSRFSGDKDGFLLPEFNDLVKDFNSAAATAGVSPNEDVDTPSSELENPKAFITLEKDEYEQEISYLQNTVRILRERERNLEVQLLEYYGLKEQETAVTELQNRLKINNVEAKLFNLKIESLQADNQRLEAQVAGHAKVVAELEAARAKIKLLRKKLRYESEQNKEMILNLQQRVAKLQNEKYKSLSSDAEAQLKLKRLKDLEGEAEELRKSNLVLRLENSELARRLESTQILANSVLEDPETDALKEASERLRRENEGLHQEIEQLKAERCSDIEELVYLRWINACLRYELRNYQPAAGKTVARDLSKTLSPKSEEKAKQLIMEYANTEGIDEKGINLMDFDCDQWSSSQASFTDSVELDESSFDNSSAAKTNTSSRKKFFSKLRKLVTGKDGHHNNQVLSADKYESVEDNDYPRYSSSTLTGVYDAVEINRFRTPSHNLSRCSMDLPRLKSLKEEQDLDVKRMQRKSDVGSSYVYKRFVLGGEVDTDITAKELIDKHSDSTDKYELVKYAEALKRSRHGTLKLHRKSSSYSSF</sequence>
<feature type="transmembrane region" description="Helical" evidence="4">
    <location>
        <begin position="12"/>
        <end position="32"/>
    </location>
</feature>
<evidence type="ECO:0000256" key="4">
    <source>
        <dbReference type="SAM" id="Phobius"/>
    </source>
</evidence>